<keyword evidence="6" id="KW-0732">Signal</keyword>
<feature type="compositionally biased region" description="Low complexity" evidence="5">
    <location>
        <begin position="155"/>
        <end position="174"/>
    </location>
</feature>
<evidence type="ECO:0000256" key="2">
    <source>
        <dbReference type="ARBA" id="ARBA00023136"/>
    </source>
</evidence>
<dbReference type="Pfam" id="PF00691">
    <property type="entry name" value="OmpA"/>
    <property type="match status" value="1"/>
</dbReference>
<evidence type="ECO:0000313" key="9">
    <source>
        <dbReference type="Proteomes" id="UP001287059"/>
    </source>
</evidence>
<feature type="signal peptide" evidence="6">
    <location>
        <begin position="1"/>
        <end position="24"/>
    </location>
</feature>
<feature type="compositionally biased region" description="Polar residues" evidence="5">
    <location>
        <begin position="323"/>
        <end position="335"/>
    </location>
</feature>
<dbReference type="RefSeq" id="WP_320288483.1">
    <property type="nucleotide sequence ID" value="NZ_JAVIIW010000019.1"/>
</dbReference>
<dbReference type="CDD" id="cd07185">
    <property type="entry name" value="OmpA_C-like"/>
    <property type="match status" value="1"/>
</dbReference>
<evidence type="ECO:0000256" key="5">
    <source>
        <dbReference type="SAM" id="MobiDB-lite"/>
    </source>
</evidence>
<evidence type="ECO:0000313" key="8">
    <source>
        <dbReference type="EMBL" id="MDX8480183.1"/>
    </source>
</evidence>
<feature type="domain" description="OmpA-like" evidence="7">
    <location>
        <begin position="636"/>
        <end position="761"/>
    </location>
</feature>
<dbReference type="SUPFAM" id="SSF103088">
    <property type="entry name" value="OmpA-like"/>
    <property type="match status" value="1"/>
</dbReference>
<dbReference type="InterPro" id="IPR036737">
    <property type="entry name" value="OmpA-like_sf"/>
</dbReference>
<protein>
    <submittedName>
        <fullName evidence="8">OmpA family protein</fullName>
    </submittedName>
</protein>
<dbReference type="PANTHER" id="PTHR30329:SF21">
    <property type="entry name" value="LIPOPROTEIN YIAD-RELATED"/>
    <property type="match status" value="1"/>
</dbReference>
<comment type="caution">
    <text evidence="8">The sequence shown here is derived from an EMBL/GenBank/DDBJ whole genome shotgun (WGS) entry which is preliminary data.</text>
</comment>
<name>A0ABU4XZZ5_9HYPH</name>
<accession>A0ABU4XZZ5</accession>
<dbReference type="Gene3D" id="3.30.1330.60">
    <property type="entry name" value="OmpA-like domain"/>
    <property type="match status" value="1"/>
</dbReference>
<keyword evidence="2 4" id="KW-0472">Membrane</keyword>
<evidence type="ECO:0000256" key="3">
    <source>
        <dbReference type="ARBA" id="ARBA00023237"/>
    </source>
</evidence>
<feature type="compositionally biased region" description="Low complexity" evidence="5">
    <location>
        <begin position="261"/>
        <end position="277"/>
    </location>
</feature>
<comment type="subcellular location">
    <subcellularLocation>
        <location evidence="1">Cell outer membrane</location>
    </subcellularLocation>
</comment>
<feature type="region of interest" description="Disordered" evidence="5">
    <location>
        <begin position="45"/>
        <end position="445"/>
    </location>
</feature>
<dbReference type="InterPro" id="IPR006665">
    <property type="entry name" value="OmpA-like"/>
</dbReference>
<organism evidence="8 9">
    <name type="scientific">Mesorhizobium album</name>
    <dbReference type="NCBI Taxonomy" id="3072314"/>
    <lineage>
        <taxon>Bacteria</taxon>
        <taxon>Pseudomonadati</taxon>
        <taxon>Pseudomonadota</taxon>
        <taxon>Alphaproteobacteria</taxon>
        <taxon>Hyphomicrobiales</taxon>
        <taxon>Phyllobacteriaceae</taxon>
        <taxon>Mesorhizobium</taxon>
    </lineage>
</organism>
<feature type="compositionally biased region" description="Polar residues" evidence="5">
    <location>
        <begin position="289"/>
        <end position="300"/>
    </location>
</feature>
<dbReference type="PANTHER" id="PTHR30329">
    <property type="entry name" value="STATOR ELEMENT OF FLAGELLAR MOTOR COMPLEX"/>
    <property type="match status" value="1"/>
</dbReference>
<evidence type="ECO:0000256" key="4">
    <source>
        <dbReference type="PROSITE-ProRule" id="PRU00473"/>
    </source>
</evidence>
<feature type="chain" id="PRO_5046590406" evidence="6">
    <location>
        <begin position="25"/>
        <end position="765"/>
    </location>
</feature>
<dbReference type="PROSITE" id="PS51123">
    <property type="entry name" value="OMPA_2"/>
    <property type="match status" value="1"/>
</dbReference>
<sequence length="765" mass="84678">MKRQPRILAGTAIGLLMASAPLGAYPLQADFGTSRGTPLILAQSNCAEGQSAEECAQGGQQGAEQPKKKKREQQQQTESAPAEQPAESEQKPRKKRQELQQMQSGQSGEAAPAEQQLKPRKKRDQQQQTEAAPADQGGQPATDEQLPRKKKRNQTEQAPAEQPAEQVAPDQQQQLRRKKLNQQQQSETAPAEQVAPDQQQQLRKKKLNQQQQSETAPAEQVAPDQQQQLRKKKLNQQQQGETAPAEEAAPDQQQLRKKKLNQQQEAAPAEQPSEQPANDNQPGKKRKQAQQPAEQGQTPAEQAPAAQGSRKLKPLPAPGTEQAPAQQEQPSNQNKRQAKKPLTEQPATGQQQPATGEQPANNNQPATGGNAAQGEAPANPNEAPLLDSQKDVLRRHKGRLPAGQNETGQVEQGGNQAVQQGGQQAEKQAPVNQGPPPTDDKTAQQAIQPEKIVPATEEKGKRVDLTPQEVVRERQRPQGADVVQQLGDRVILQFNNQTFVESNEAPRITRGARDVYYEDLSGGRTREIVERENGIQIVTIRNRNGDVIRRSRIMPDGHEYVLSYVDERYYNDVDEWRDPGDDLPPMRLDIPRREYILDSEDVQSPDDYYTFLEQPPVERVQRLYSIDEVKRSARVRDIARRIDLDTLNFDFGSATISDTEVQKLDGVASAMEKLLKKNPAETFLIEGHTDAVGTPEANLALSDRRAEAVAEALTNAFGIPAENLTTQGYGEQYLKVNTPGPNRENRRVAIRRITSLVAPVASNEQ</sequence>
<reference evidence="8 9" key="1">
    <citation type="submission" date="2023-08" db="EMBL/GenBank/DDBJ databases">
        <title>Implementing the SeqCode for naming new Mesorhizobium species isolated from Vachellia karroo root nodules.</title>
        <authorList>
            <person name="Van Lill M."/>
        </authorList>
    </citation>
    <scope>NUCLEOTIDE SEQUENCE [LARGE SCALE GENOMIC DNA]</scope>
    <source>
        <strain evidence="8 9">VK24D</strain>
    </source>
</reference>
<proteinExistence type="predicted"/>
<keyword evidence="3" id="KW-0998">Cell outer membrane</keyword>
<feature type="compositionally biased region" description="Low complexity" evidence="5">
    <location>
        <begin position="46"/>
        <end position="64"/>
    </location>
</feature>
<dbReference type="PRINTS" id="PR01021">
    <property type="entry name" value="OMPADOMAIN"/>
</dbReference>
<feature type="compositionally biased region" description="Low complexity" evidence="5">
    <location>
        <begin position="235"/>
        <end position="253"/>
    </location>
</feature>
<dbReference type="Proteomes" id="UP001287059">
    <property type="component" value="Unassembled WGS sequence"/>
</dbReference>
<evidence type="ECO:0000256" key="6">
    <source>
        <dbReference type="SAM" id="SignalP"/>
    </source>
</evidence>
<evidence type="ECO:0000259" key="7">
    <source>
        <dbReference type="PROSITE" id="PS51123"/>
    </source>
</evidence>
<feature type="compositionally biased region" description="Polar residues" evidence="5">
    <location>
        <begin position="345"/>
        <end position="367"/>
    </location>
</feature>
<gene>
    <name evidence="8" type="ORF">RFN28_17180</name>
</gene>
<dbReference type="InterPro" id="IPR050330">
    <property type="entry name" value="Bact_OuterMem_StrucFunc"/>
</dbReference>
<evidence type="ECO:0000256" key="1">
    <source>
        <dbReference type="ARBA" id="ARBA00004442"/>
    </source>
</evidence>
<feature type="compositionally biased region" description="Low complexity" evidence="5">
    <location>
        <begin position="408"/>
        <end position="428"/>
    </location>
</feature>
<keyword evidence="9" id="KW-1185">Reference proteome</keyword>
<dbReference type="InterPro" id="IPR006664">
    <property type="entry name" value="OMP_bac"/>
</dbReference>
<dbReference type="EMBL" id="JAVIIW010000019">
    <property type="protein sequence ID" value="MDX8480183.1"/>
    <property type="molecule type" value="Genomic_DNA"/>
</dbReference>
<feature type="compositionally biased region" description="Low complexity" evidence="5">
    <location>
        <begin position="74"/>
        <end position="87"/>
    </location>
</feature>